<protein>
    <submittedName>
        <fullName evidence="2">Histidinol phosphatase</fullName>
    </submittedName>
</protein>
<dbReference type="SMART" id="SM00481">
    <property type="entry name" value="POLIIIAc"/>
    <property type="match status" value="1"/>
</dbReference>
<evidence type="ECO:0000313" key="2">
    <source>
        <dbReference type="EMBL" id="TRL40827.1"/>
    </source>
</evidence>
<dbReference type="Pfam" id="PF02811">
    <property type="entry name" value="PHP"/>
    <property type="match status" value="1"/>
</dbReference>
<dbReference type="GO" id="GO:0035312">
    <property type="term" value="F:5'-3' DNA exonuclease activity"/>
    <property type="evidence" value="ECO:0007669"/>
    <property type="project" value="TreeGrafter"/>
</dbReference>
<dbReference type="InterPro" id="IPR016195">
    <property type="entry name" value="Pol/histidinol_Pase-like"/>
</dbReference>
<reference evidence="2 3" key="1">
    <citation type="submission" date="2019-07" db="EMBL/GenBank/DDBJ databases">
        <title>Ln-dependent methylotrophs.</title>
        <authorList>
            <person name="Tani A."/>
        </authorList>
    </citation>
    <scope>NUCLEOTIDE SEQUENCE [LARGE SCALE GENOMIC DNA]</scope>
    <source>
        <strain evidence="2 3">SM12</strain>
    </source>
</reference>
<name>A0A549TEW2_9HYPH</name>
<proteinExistence type="predicted"/>
<accession>A0A549TEW2</accession>
<dbReference type="PANTHER" id="PTHR42924">
    <property type="entry name" value="EXONUCLEASE"/>
    <property type="match status" value="1"/>
</dbReference>
<keyword evidence="3" id="KW-1185">Reference proteome</keyword>
<dbReference type="GO" id="GO:0004534">
    <property type="term" value="F:5'-3' RNA exonuclease activity"/>
    <property type="evidence" value="ECO:0007669"/>
    <property type="project" value="TreeGrafter"/>
</dbReference>
<dbReference type="PANTHER" id="PTHR42924:SF3">
    <property type="entry name" value="POLYMERASE_HISTIDINOL PHOSPHATASE N-TERMINAL DOMAIN-CONTAINING PROTEIN"/>
    <property type="match status" value="1"/>
</dbReference>
<dbReference type="AlphaFoldDB" id="A0A549TEW2"/>
<gene>
    <name evidence="2" type="ORF">FNA46_05885</name>
</gene>
<comment type="caution">
    <text evidence="2">The sequence shown here is derived from an EMBL/GenBank/DDBJ whole genome shotgun (WGS) entry which is preliminary data.</text>
</comment>
<dbReference type="SUPFAM" id="SSF89550">
    <property type="entry name" value="PHP domain-like"/>
    <property type="match status" value="1"/>
</dbReference>
<dbReference type="InterPro" id="IPR003141">
    <property type="entry name" value="Pol/His_phosphatase_N"/>
</dbReference>
<evidence type="ECO:0000313" key="3">
    <source>
        <dbReference type="Proteomes" id="UP000316801"/>
    </source>
</evidence>
<dbReference type="RefSeq" id="WP_143124172.1">
    <property type="nucleotide sequence ID" value="NZ_VJMG01000011.1"/>
</dbReference>
<dbReference type="InterPro" id="IPR052018">
    <property type="entry name" value="PHP_domain"/>
</dbReference>
<dbReference type="Gene3D" id="3.20.20.140">
    <property type="entry name" value="Metal-dependent hydrolases"/>
    <property type="match status" value="1"/>
</dbReference>
<dbReference type="InterPro" id="IPR004013">
    <property type="entry name" value="PHP_dom"/>
</dbReference>
<organism evidence="2 3">
    <name type="scientific">Rhizobium straminoryzae</name>
    <dbReference type="NCBI Taxonomy" id="1387186"/>
    <lineage>
        <taxon>Bacteria</taxon>
        <taxon>Pseudomonadati</taxon>
        <taxon>Pseudomonadota</taxon>
        <taxon>Alphaproteobacteria</taxon>
        <taxon>Hyphomicrobiales</taxon>
        <taxon>Rhizobiaceae</taxon>
        <taxon>Rhizobium/Agrobacterium group</taxon>
        <taxon>Rhizobium</taxon>
    </lineage>
</organism>
<dbReference type="NCBIfam" id="NF038032">
    <property type="entry name" value="CehA_McbA_metalo"/>
    <property type="match status" value="1"/>
</dbReference>
<dbReference type="EMBL" id="VJMG01000011">
    <property type="protein sequence ID" value="TRL40827.1"/>
    <property type="molecule type" value="Genomic_DNA"/>
</dbReference>
<feature type="domain" description="Polymerase/histidinol phosphatase N-terminal" evidence="1">
    <location>
        <begin position="123"/>
        <end position="185"/>
    </location>
</feature>
<dbReference type="Proteomes" id="UP000316801">
    <property type="component" value="Unassembled WGS sequence"/>
</dbReference>
<sequence length="411" mass="45257">MSHRDQTITRIIDSFPEGEKSFVEIPFDVGPEIERIEVSYHYPFGGGGSVIDLGVARNGRMRGWTGSERGHITLEADRATPGYDLGPIPGQWHVVLGIVKIGPDCKIEVQIRLITRRRQWLAGELHSHSEHSDGGVTVLDAIHRARASGLDFMAITDHNTVSQNIIRPDDPGIHVIPAMELTSFYGHTNFLGLERPVDDWRCRSPQDVAEKMEEARAKGATIVINHPFQNSAGGRWQAGFDGAFDAYEIWNGNWSVMNEQGLAFWQELLAAGRRIPATGGSDFHLKNRRRHGRPCNRICAEGSAIADVLAAVRAGANVITFAPDETMARPSAEDLPLFGAQVAAGKPIGVTFNGLADGDEVRIITEFGLIETRAASGDIMVVEQAFAGRFLRFEVWHGKDPKLFTNPFYAE</sequence>
<evidence type="ECO:0000259" key="1">
    <source>
        <dbReference type="SMART" id="SM00481"/>
    </source>
</evidence>